<gene>
    <name evidence="2" type="ORF">PGLA2088_LOCUS30856</name>
</gene>
<reference evidence="2" key="1">
    <citation type="submission" date="2021-02" db="EMBL/GenBank/DDBJ databases">
        <authorList>
            <person name="Dougan E. K."/>
            <person name="Rhodes N."/>
            <person name="Thang M."/>
            <person name="Chan C."/>
        </authorList>
    </citation>
    <scope>NUCLEOTIDE SEQUENCE</scope>
</reference>
<sequence>LQCSYSVLEHLDLEDALSASASSGNDRRLLAHVQRANLTFASYCKAELLRLLPQVRVVRARVFAGSPSGGAQSLDVDMVWRLPFALTVLPLLEILILSTEDDWWQIGDTPKRLTDELDCLLRSLAGALRAGVLPSLRWIEHGIHVCKNRCICQELVYSFPAANLFHFVAEHGLCMDRWALTDCLFVFAVGCYFWWWWCGCWC</sequence>
<keyword evidence="1" id="KW-0812">Transmembrane</keyword>
<dbReference type="AlphaFoldDB" id="A0A813KF08"/>
<organism evidence="2 3">
    <name type="scientific">Polarella glacialis</name>
    <name type="common">Dinoflagellate</name>
    <dbReference type="NCBI Taxonomy" id="89957"/>
    <lineage>
        <taxon>Eukaryota</taxon>
        <taxon>Sar</taxon>
        <taxon>Alveolata</taxon>
        <taxon>Dinophyceae</taxon>
        <taxon>Suessiales</taxon>
        <taxon>Suessiaceae</taxon>
        <taxon>Polarella</taxon>
    </lineage>
</organism>
<evidence type="ECO:0000313" key="2">
    <source>
        <dbReference type="EMBL" id="CAE8698703.1"/>
    </source>
</evidence>
<name>A0A813KF08_POLGL</name>
<feature type="non-terminal residue" evidence="2">
    <location>
        <position position="202"/>
    </location>
</feature>
<evidence type="ECO:0000313" key="3">
    <source>
        <dbReference type="Proteomes" id="UP000626109"/>
    </source>
</evidence>
<dbReference type="Proteomes" id="UP000626109">
    <property type="component" value="Unassembled WGS sequence"/>
</dbReference>
<feature type="transmembrane region" description="Helical" evidence="1">
    <location>
        <begin position="178"/>
        <end position="197"/>
    </location>
</feature>
<proteinExistence type="predicted"/>
<keyword evidence="1" id="KW-0472">Membrane</keyword>
<accession>A0A813KF08</accession>
<evidence type="ECO:0000256" key="1">
    <source>
        <dbReference type="SAM" id="Phobius"/>
    </source>
</evidence>
<protein>
    <submittedName>
        <fullName evidence="2">Uncharacterized protein</fullName>
    </submittedName>
</protein>
<comment type="caution">
    <text evidence="2">The sequence shown here is derived from an EMBL/GenBank/DDBJ whole genome shotgun (WGS) entry which is preliminary data.</text>
</comment>
<dbReference type="EMBL" id="CAJNNW010029038">
    <property type="protein sequence ID" value="CAE8698703.1"/>
    <property type="molecule type" value="Genomic_DNA"/>
</dbReference>
<keyword evidence="1" id="KW-1133">Transmembrane helix</keyword>